<feature type="binding site" evidence="13">
    <location>
        <position position="255"/>
    </location>
    <ligand>
        <name>beta-D-galactose</name>
        <dbReference type="ChEBI" id="CHEBI:27667"/>
    </ligand>
</feature>
<comment type="similarity">
    <text evidence="4 11">Belongs to the aldose epimerase family.</text>
</comment>
<dbReference type="Pfam" id="PF01263">
    <property type="entry name" value="Aldose_epim"/>
    <property type="match status" value="1"/>
</dbReference>
<evidence type="ECO:0000256" key="11">
    <source>
        <dbReference type="PIRNR" id="PIRNR005096"/>
    </source>
</evidence>
<dbReference type="FunFam" id="2.70.98.10:FF:000003">
    <property type="entry name" value="Aldose 1-epimerase"/>
    <property type="match status" value="1"/>
</dbReference>
<comment type="subcellular location">
    <subcellularLocation>
        <location evidence="2">Cytoplasm</location>
    </subcellularLocation>
</comment>
<dbReference type="RefSeq" id="WP_038530633.1">
    <property type="nucleotide sequence ID" value="NZ_HG315671.1"/>
</dbReference>
<evidence type="ECO:0000256" key="13">
    <source>
        <dbReference type="PIRSR" id="PIRSR005096-2"/>
    </source>
</evidence>
<dbReference type="InterPro" id="IPR015443">
    <property type="entry name" value="Aldose_1-epimerase"/>
</dbReference>
<evidence type="ECO:0000256" key="7">
    <source>
        <dbReference type="ARBA" id="ARBA00022553"/>
    </source>
</evidence>
<dbReference type="eggNOG" id="COG2017">
    <property type="taxonomic scope" value="Bacteria"/>
</dbReference>
<dbReference type="InterPro" id="IPR011013">
    <property type="entry name" value="Gal_mutarotase_sf_dom"/>
</dbReference>
<dbReference type="PANTHER" id="PTHR10091">
    <property type="entry name" value="ALDOSE-1-EPIMERASE"/>
    <property type="match status" value="1"/>
</dbReference>
<dbReference type="Gene3D" id="2.70.98.10">
    <property type="match status" value="1"/>
</dbReference>
<evidence type="ECO:0000256" key="1">
    <source>
        <dbReference type="ARBA" id="ARBA00001913"/>
    </source>
</evidence>
<dbReference type="AlphaFoldDB" id="T2KML4"/>
<dbReference type="PATRIC" id="fig|1347342.6.peg.2276"/>
<evidence type="ECO:0000256" key="14">
    <source>
        <dbReference type="PIRSR" id="PIRSR005096-3"/>
    </source>
</evidence>
<dbReference type="GO" id="GO:0005737">
    <property type="term" value="C:cytoplasm"/>
    <property type="evidence" value="ECO:0007669"/>
    <property type="project" value="UniProtKB-SubCell"/>
</dbReference>
<keyword evidence="16" id="KW-1185">Reference proteome</keyword>
<evidence type="ECO:0000256" key="2">
    <source>
        <dbReference type="ARBA" id="ARBA00004496"/>
    </source>
</evidence>
<comment type="catalytic activity">
    <reaction evidence="11">
        <text>alpha-D-glucose = beta-D-glucose</text>
        <dbReference type="Rhea" id="RHEA:10264"/>
        <dbReference type="ChEBI" id="CHEBI:15903"/>
        <dbReference type="ChEBI" id="CHEBI:17925"/>
        <dbReference type="EC" id="5.1.3.3"/>
    </reaction>
</comment>
<sequence>MKKASITQSVYGTLPNGQQVDTFKLKNGKGMEVDIITFGGIITNLKVPNGEGVSENIVLGYDKLDSYLENPTFFGAIIGRYGNRIAHGKFTLNDTVYSLETNNGPHHLHGGSQGFDKAVWDAKTIETEETVALELAYLSPDMEAGFPGNLKVTVLYTLTSENALEIQYKGITDKPTLVNLTQHSYFNLSGDFYKSIENQELMIDADFFVPIDETAIPFGHLESVKNTPFDFTVPKRIGQDINADNQQIKNGFGYDHTFVINQTEKGLTRFATVLDQDSKRYMEVYTTEPGVQLYTGNFIDAALPLANGEIFANRTGLCLETQHYPDSPNQNQFPSTVLQPGEFYHSATTYKFSVV</sequence>
<evidence type="ECO:0000256" key="5">
    <source>
        <dbReference type="ARBA" id="ARBA00011245"/>
    </source>
</evidence>
<dbReference type="SUPFAM" id="SSF74650">
    <property type="entry name" value="Galactose mutarotase-like"/>
    <property type="match status" value="1"/>
</dbReference>
<keyword evidence="6" id="KW-0963">Cytoplasm</keyword>
<evidence type="ECO:0000256" key="6">
    <source>
        <dbReference type="ARBA" id="ARBA00022490"/>
    </source>
</evidence>
<dbReference type="GO" id="GO:0030246">
    <property type="term" value="F:carbohydrate binding"/>
    <property type="evidence" value="ECO:0007669"/>
    <property type="project" value="InterPro"/>
</dbReference>
<comment type="cofactor">
    <cofactor evidence="1">
        <name>Ca(2+)</name>
        <dbReference type="ChEBI" id="CHEBI:29108"/>
    </cofactor>
</comment>
<keyword evidence="9 11" id="KW-0413">Isomerase</keyword>
<proteinExistence type="inferred from homology"/>
<keyword evidence="10 11" id="KW-0119">Carbohydrate metabolism</keyword>
<dbReference type="NCBIfam" id="NF008277">
    <property type="entry name" value="PRK11055.1"/>
    <property type="match status" value="1"/>
</dbReference>
<evidence type="ECO:0000313" key="15">
    <source>
        <dbReference type="EMBL" id="CDF79980.1"/>
    </source>
</evidence>
<gene>
    <name evidence="15" type="ORF">BN863_22680</name>
</gene>
<evidence type="ECO:0000256" key="4">
    <source>
        <dbReference type="ARBA" id="ARBA00006206"/>
    </source>
</evidence>
<comment type="subunit">
    <text evidence="5">Monomer.</text>
</comment>
<dbReference type="UniPathway" id="UPA00242"/>
<accession>T2KML4</accession>
<organism evidence="15 16">
    <name type="scientific">Formosa agariphila (strain DSM 15362 / KCTC 12365 / LMG 23005 / KMM 3901 / M-2Alg 35-1)</name>
    <dbReference type="NCBI Taxonomy" id="1347342"/>
    <lineage>
        <taxon>Bacteria</taxon>
        <taxon>Pseudomonadati</taxon>
        <taxon>Bacteroidota</taxon>
        <taxon>Flavobacteriia</taxon>
        <taxon>Flavobacteriales</taxon>
        <taxon>Flavobacteriaceae</taxon>
        <taxon>Formosa</taxon>
    </lineage>
</organism>
<keyword evidence="8" id="KW-0106">Calcium</keyword>
<dbReference type="CDD" id="cd09019">
    <property type="entry name" value="galactose_mutarotase_like"/>
    <property type="match status" value="1"/>
</dbReference>
<protein>
    <recommendedName>
        <fullName evidence="11">Aldose 1-epimerase</fullName>
        <ecNumber evidence="11">5.1.3.3</ecNumber>
    </recommendedName>
</protein>
<dbReference type="PIRSF" id="PIRSF005096">
    <property type="entry name" value="GALM"/>
    <property type="match status" value="1"/>
</dbReference>
<feature type="active site" description="Proton donor" evidence="12">
    <location>
        <position position="183"/>
    </location>
</feature>
<dbReference type="EC" id="5.1.3.3" evidence="11"/>
<keyword evidence="7" id="KW-0597">Phosphoprotein</keyword>
<evidence type="ECO:0000256" key="12">
    <source>
        <dbReference type="PIRSR" id="PIRSR005096-1"/>
    </source>
</evidence>
<dbReference type="InterPro" id="IPR014718">
    <property type="entry name" value="GH-type_carb-bd"/>
</dbReference>
<dbReference type="HOGENOM" id="CLU_031753_1_1_10"/>
<name>T2KML4_FORAG</name>
<evidence type="ECO:0000256" key="9">
    <source>
        <dbReference type="ARBA" id="ARBA00023235"/>
    </source>
</evidence>
<dbReference type="GO" id="GO:0006006">
    <property type="term" value="P:glucose metabolic process"/>
    <property type="evidence" value="ECO:0007669"/>
    <property type="project" value="TreeGrafter"/>
</dbReference>
<dbReference type="GO" id="GO:0004034">
    <property type="term" value="F:aldose 1-epimerase activity"/>
    <property type="evidence" value="ECO:0007669"/>
    <property type="project" value="UniProtKB-EC"/>
</dbReference>
<dbReference type="InterPro" id="IPR047215">
    <property type="entry name" value="Galactose_mutarotase-like"/>
</dbReference>
<feature type="binding site" evidence="14">
    <location>
        <begin position="83"/>
        <end position="84"/>
    </location>
    <ligand>
        <name>beta-D-galactose</name>
        <dbReference type="ChEBI" id="CHEBI:27667"/>
    </ligand>
</feature>
<feature type="binding site" evidence="14">
    <location>
        <begin position="183"/>
        <end position="185"/>
    </location>
    <ligand>
        <name>beta-D-galactose</name>
        <dbReference type="ChEBI" id="CHEBI:27667"/>
    </ligand>
</feature>
<dbReference type="EMBL" id="HG315671">
    <property type="protein sequence ID" value="CDF79980.1"/>
    <property type="molecule type" value="Genomic_DNA"/>
</dbReference>
<dbReference type="STRING" id="1347342.BN863_22680"/>
<dbReference type="InterPro" id="IPR008183">
    <property type="entry name" value="Aldose_1/G6P_1-epimerase"/>
</dbReference>
<dbReference type="OrthoDB" id="9779408at2"/>
<comment type="pathway">
    <text evidence="3 11">Carbohydrate metabolism; hexose metabolism.</text>
</comment>
<evidence type="ECO:0000256" key="8">
    <source>
        <dbReference type="ARBA" id="ARBA00022837"/>
    </source>
</evidence>
<evidence type="ECO:0000256" key="10">
    <source>
        <dbReference type="ARBA" id="ARBA00023277"/>
    </source>
</evidence>
<feature type="active site" description="Proton acceptor" evidence="12">
    <location>
        <position position="320"/>
    </location>
</feature>
<reference evidence="15 16" key="1">
    <citation type="journal article" date="2013" name="Appl. Environ. Microbiol.">
        <title>The genome of the alga-associated marine flavobacterium Formosa agariphila KMM 3901T reveals a broad potential for degradation of algal polysaccharides.</title>
        <authorList>
            <person name="Mann A.J."/>
            <person name="Hahnke R.L."/>
            <person name="Huang S."/>
            <person name="Werner J."/>
            <person name="Xing P."/>
            <person name="Barbeyron T."/>
            <person name="Huettel B."/>
            <person name="Stueber K."/>
            <person name="Reinhardt R."/>
            <person name="Harder J."/>
            <person name="Gloeckner F.O."/>
            <person name="Amann R.I."/>
            <person name="Teeling H."/>
        </authorList>
    </citation>
    <scope>NUCLEOTIDE SEQUENCE [LARGE SCALE GENOMIC DNA]</scope>
    <source>
        <strain evidence="16">DSM 15362 / KCTC 12365 / LMG 23005 / KMM 3901</strain>
    </source>
</reference>
<evidence type="ECO:0000256" key="3">
    <source>
        <dbReference type="ARBA" id="ARBA00005028"/>
    </source>
</evidence>
<dbReference type="PANTHER" id="PTHR10091:SF0">
    <property type="entry name" value="GALACTOSE MUTAROTASE"/>
    <property type="match status" value="1"/>
</dbReference>
<dbReference type="Proteomes" id="UP000016160">
    <property type="component" value="Chromosome"/>
</dbReference>
<dbReference type="GO" id="GO:0033499">
    <property type="term" value="P:galactose catabolic process via UDP-galactose, Leloir pathway"/>
    <property type="evidence" value="ECO:0007669"/>
    <property type="project" value="TreeGrafter"/>
</dbReference>
<evidence type="ECO:0000313" key="16">
    <source>
        <dbReference type="Proteomes" id="UP000016160"/>
    </source>
</evidence>